<feature type="compositionally biased region" description="Basic residues" evidence="1">
    <location>
        <begin position="78"/>
        <end position="88"/>
    </location>
</feature>
<dbReference type="EMBL" id="JAKZEL010000021">
    <property type="protein sequence ID" value="KAI4532913.1"/>
    <property type="molecule type" value="Genomic_DNA"/>
</dbReference>
<name>A0AAD4TS23_OVIAM</name>
<evidence type="ECO:0000313" key="3">
    <source>
        <dbReference type="Proteomes" id="UP001214576"/>
    </source>
</evidence>
<accession>A0AAD4TS23</accession>
<gene>
    <name evidence="2" type="ORF">MG293_017321</name>
</gene>
<protein>
    <submittedName>
        <fullName evidence="2">Uncharacterized protein</fullName>
    </submittedName>
</protein>
<evidence type="ECO:0000313" key="2">
    <source>
        <dbReference type="EMBL" id="KAI4532913.1"/>
    </source>
</evidence>
<feature type="compositionally biased region" description="Gly residues" evidence="1">
    <location>
        <begin position="53"/>
        <end position="64"/>
    </location>
</feature>
<reference evidence="2" key="1">
    <citation type="submission" date="2022-03" db="EMBL/GenBank/DDBJ databases">
        <title>Genomic analyses of argali, domestic sheep and their hybrids provide insights into chromosomal evolution, heterosis and genetic basis of agronomic traits.</title>
        <authorList>
            <person name="Li M."/>
        </authorList>
    </citation>
    <scope>NUCLEOTIDE SEQUENCE</scope>
    <source>
        <strain evidence="2">CAU-MHL-2022a</strain>
        <tissue evidence="2">Skin</tissue>
    </source>
</reference>
<dbReference type="Proteomes" id="UP001214576">
    <property type="component" value="Unassembled WGS sequence"/>
</dbReference>
<comment type="caution">
    <text evidence="2">The sequence shown here is derived from an EMBL/GenBank/DDBJ whole genome shotgun (WGS) entry which is preliminary data.</text>
</comment>
<proteinExistence type="predicted"/>
<feature type="region of interest" description="Disordered" evidence="1">
    <location>
        <begin position="1"/>
        <end position="114"/>
    </location>
</feature>
<evidence type="ECO:0000256" key="1">
    <source>
        <dbReference type="SAM" id="MobiDB-lite"/>
    </source>
</evidence>
<sequence>MRVVRNGASAWVPACSSRTPVRGDGDSPPAVPAPGKPSVPAAGVTVSRRSREGGGAPAQGGGLGAALANPPPWAPSSAKKRMTKRGSGRTRTSVLSIHQAQPPDSSEREWWTEETETTDSNTKAAANEGLTHNLPLSPANKPAVVIQTSANGNRLTYAFRTAARRRHTTNTISGFRGNPVRGADLSELWGQLSEEHDSTVLSSTDAHPSHPPPSNLTAGTSLLLFKRNYKEEMGEAIAFHKKVTTGDQCSNRALAKFIISLTTIPFQRRTLRLQAEAKMNFYR</sequence>
<feature type="compositionally biased region" description="Polar residues" evidence="1">
    <location>
        <begin position="89"/>
        <end position="104"/>
    </location>
</feature>
<keyword evidence="3" id="KW-1185">Reference proteome</keyword>
<dbReference type="AlphaFoldDB" id="A0AAD4TS23"/>
<organism evidence="2 3">
    <name type="scientific">Ovis ammon polii</name>
    <dbReference type="NCBI Taxonomy" id="230172"/>
    <lineage>
        <taxon>Eukaryota</taxon>
        <taxon>Metazoa</taxon>
        <taxon>Chordata</taxon>
        <taxon>Craniata</taxon>
        <taxon>Vertebrata</taxon>
        <taxon>Euteleostomi</taxon>
        <taxon>Mammalia</taxon>
        <taxon>Eutheria</taxon>
        <taxon>Laurasiatheria</taxon>
        <taxon>Artiodactyla</taxon>
        <taxon>Ruminantia</taxon>
        <taxon>Pecora</taxon>
        <taxon>Bovidae</taxon>
        <taxon>Caprinae</taxon>
        <taxon>Ovis</taxon>
    </lineage>
</organism>